<protein>
    <recommendedName>
        <fullName evidence="4">Peptidase A1 domain-containing protein</fullName>
    </recommendedName>
</protein>
<dbReference type="PROSITE" id="PS51767">
    <property type="entry name" value="PEPTIDASE_A1"/>
    <property type="match status" value="1"/>
</dbReference>
<dbReference type="AlphaFoldDB" id="A0A9Q1GL81"/>
<dbReference type="InterPro" id="IPR033121">
    <property type="entry name" value="PEPTIDASE_A1"/>
</dbReference>
<feature type="domain" description="Peptidase A1" evidence="4">
    <location>
        <begin position="34"/>
        <end position="379"/>
    </location>
</feature>
<dbReference type="Gene3D" id="2.40.70.10">
    <property type="entry name" value="Acid Proteases"/>
    <property type="match status" value="2"/>
</dbReference>
<evidence type="ECO:0000256" key="3">
    <source>
        <dbReference type="ARBA" id="ARBA00022801"/>
    </source>
</evidence>
<dbReference type="InterPro" id="IPR051708">
    <property type="entry name" value="Plant_Aspart_Prot_A1"/>
</dbReference>
<reference evidence="5" key="1">
    <citation type="submission" date="2022-04" db="EMBL/GenBank/DDBJ databases">
        <title>Carnegiea gigantea Genome sequencing and assembly v2.</title>
        <authorList>
            <person name="Copetti D."/>
            <person name="Sanderson M.J."/>
            <person name="Burquez A."/>
            <person name="Wojciechowski M.F."/>
        </authorList>
    </citation>
    <scope>NUCLEOTIDE SEQUENCE</scope>
    <source>
        <strain evidence="5">SGP5-SGP5p</strain>
        <tissue evidence="5">Aerial part</tissue>
    </source>
</reference>
<dbReference type="GO" id="GO:0008233">
    <property type="term" value="F:peptidase activity"/>
    <property type="evidence" value="ECO:0007669"/>
    <property type="project" value="UniProtKB-KW"/>
</dbReference>
<dbReference type="InterPro" id="IPR021109">
    <property type="entry name" value="Peptidase_aspartic_dom_sf"/>
</dbReference>
<proteinExistence type="inferred from homology"/>
<dbReference type="InterPro" id="IPR032861">
    <property type="entry name" value="TAXi_N"/>
</dbReference>
<comment type="similarity">
    <text evidence="1">Belongs to the peptidase A1 family.</text>
</comment>
<organism evidence="5 6">
    <name type="scientific">Carnegiea gigantea</name>
    <dbReference type="NCBI Taxonomy" id="171969"/>
    <lineage>
        <taxon>Eukaryota</taxon>
        <taxon>Viridiplantae</taxon>
        <taxon>Streptophyta</taxon>
        <taxon>Embryophyta</taxon>
        <taxon>Tracheophyta</taxon>
        <taxon>Spermatophyta</taxon>
        <taxon>Magnoliopsida</taxon>
        <taxon>eudicotyledons</taxon>
        <taxon>Gunneridae</taxon>
        <taxon>Pentapetalae</taxon>
        <taxon>Caryophyllales</taxon>
        <taxon>Cactineae</taxon>
        <taxon>Cactaceae</taxon>
        <taxon>Cactoideae</taxon>
        <taxon>Echinocereeae</taxon>
        <taxon>Carnegiea</taxon>
    </lineage>
</organism>
<evidence type="ECO:0000313" key="5">
    <source>
        <dbReference type="EMBL" id="KAJ8421125.1"/>
    </source>
</evidence>
<dbReference type="OrthoDB" id="1072226at2759"/>
<keyword evidence="3" id="KW-0378">Hydrolase</keyword>
<evidence type="ECO:0000313" key="6">
    <source>
        <dbReference type="Proteomes" id="UP001153076"/>
    </source>
</evidence>
<keyword evidence="2" id="KW-0645">Protease</keyword>
<evidence type="ECO:0000256" key="2">
    <source>
        <dbReference type="ARBA" id="ARBA00022670"/>
    </source>
</evidence>
<sequence>MIQSHVRASYQSNRSIDPEQVPRLPVEVKQYGIHVVKISIGTLTNEKPTYKSYYLVMDTGSSLIWLQCEGCKKNNRCFKQEDPPFPSTASQTCRPLQCQDNPKVREPHSCARKFCEYSICYADNSHSKGIIAQEKFTFDVHPRGMETKDIRFGCGVNQPEISFASDYPENQVAGILGLGWAPYALHAQLDPETGSKFSYCLQSQHTAPHESYLKFGSDIAVTSDFQKTQLCKEEYQYWVALKDISIGGRKLQIPKRIVHSHPKNRVILDSGSDSSSLMKPIYQLFEKELVEQLCYDYKTKAVPQQEVYDGLPTISFHLEGANFVIKPAAAFLHDVDKNGKRYFCVLFSPAKGDSTLGASQQTNYRMTLLGIMSFGCGYYMESNGESNTSHGTWEYPKSRTLKQDNQAYHPHKSKLFVQTGCNQVCASFSKLKMHL</sequence>
<gene>
    <name evidence="5" type="ORF">Cgig2_022526</name>
</gene>
<name>A0A9Q1GL81_9CARY</name>
<dbReference type="Pfam" id="PF14541">
    <property type="entry name" value="TAXi_C"/>
    <property type="match status" value="1"/>
</dbReference>
<dbReference type="PANTHER" id="PTHR47967">
    <property type="entry name" value="OS07G0603500 PROTEIN-RELATED"/>
    <property type="match status" value="1"/>
</dbReference>
<accession>A0A9Q1GL81</accession>
<comment type="caution">
    <text evidence="5">The sequence shown here is derived from an EMBL/GenBank/DDBJ whole genome shotgun (WGS) entry which is preliminary data.</text>
</comment>
<dbReference type="SUPFAM" id="SSF50630">
    <property type="entry name" value="Acid proteases"/>
    <property type="match status" value="1"/>
</dbReference>
<dbReference type="InterPro" id="IPR032799">
    <property type="entry name" value="TAXi_C"/>
</dbReference>
<dbReference type="Proteomes" id="UP001153076">
    <property type="component" value="Unassembled WGS sequence"/>
</dbReference>
<evidence type="ECO:0000256" key="1">
    <source>
        <dbReference type="ARBA" id="ARBA00007447"/>
    </source>
</evidence>
<dbReference type="GO" id="GO:0006508">
    <property type="term" value="P:proteolysis"/>
    <property type="evidence" value="ECO:0007669"/>
    <property type="project" value="UniProtKB-KW"/>
</dbReference>
<dbReference type="EMBL" id="JAKOGI010002910">
    <property type="protein sequence ID" value="KAJ8421125.1"/>
    <property type="molecule type" value="Genomic_DNA"/>
</dbReference>
<keyword evidence="6" id="KW-1185">Reference proteome</keyword>
<evidence type="ECO:0000259" key="4">
    <source>
        <dbReference type="PROSITE" id="PS51767"/>
    </source>
</evidence>
<dbReference type="Pfam" id="PF14543">
    <property type="entry name" value="TAXi_N"/>
    <property type="match status" value="1"/>
</dbReference>